<dbReference type="AlphaFoldDB" id="A0A2G9YZF4"/>
<dbReference type="InterPro" id="IPR029063">
    <property type="entry name" value="SAM-dependent_MTases_sf"/>
</dbReference>
<gene>
    <name evidence="1" type="ORF">COX35_02670</name>
</gene>
<name>A0A2G9YZF4_9BACT</name>
<comment type="caution">
    <text evidence="1">The sequence shown here is derived from an EMBL/GenBank/DDBJ whole genome shotgun (WGS) entry which is preliminary data.</text>
</comment>
<dbReference type="PANTHER" id="PTHR43861">
    <property type="entry name" value="TRANS-ACONITATE 2-METHYLTRANSFERASE-RELATED"/>
    <property type="match status" value="1"/>
</dbReference>
<dbReference type="CDD" id="cd02440">
    <property type="entry name" value="AdoMet_MTases"/>
    <property type="match status" value="1"/>
</dbReference>
<sequence length="209" mass="24377">MNNTKESRAWYEQLDKNYRNPNNLMTKKMNLVVDLLKDSDKLLDVGCGSGELFIRISNKYKKIVGVEINEEAFSILQKKIKGKENATAIKGTVHDVMETDFDTCVSLDVLEHIDDPAVTARKIYQLLKNDGQYIITVPNWYDFIWSKILKLNPFHVTFHTIYGWRKILENAGFEIKLARSVKWPFLKSEFLAKKFPFWGMCLIFVCKKK</sequence>
<dbReference type="PANTHER" id="PTHR43861:SF6">
    <property type="entry name" value="METHYLTRANSFERASE TYPE 11"/>
    <property type="match status" value="1"/>
</dbReference>
<dbReference type="Proteomes" id="UP000229952">
    <property type="component" value="Unassembled WGS sequence"/>
</dbReference>
<evidence type="ECO:0000313" key="1">
    <source>
        <dbReference type="EMBL" id="PIP24093.1"/>
    </source>
</evidence>
<evidence type="ECO:0008006" key="3">
    <source>
        <dbReference type="Google" id="ProtNLM"/>
    </source>
</evidence>
<protein>
    <recommendedName>
        <fullName evidence="3">Methyltransferase type 11</fullName>
    </recommendedName>
</protein>
<proteinExistence type="predicted"/>
<organism evidence="1 2">
    <name type="scientific">Candidatus Nealsonbacteria bacterium CG23_combo_of_CG06-09_8_20_14_all_37_18</name>
    <dbReference type="NCBI Taxonomy" id="1974720"/>
    <lineage>
        <taxon>Bacteria</taxon>
        <taxon>Candidatus Nealsoniibacteriota</taxon>
    </lineage>
</organism>
<dbReference type="Pfam" id="PF13489">
    <property type="entry name" value="Methyltransf_23"/>
    <property type="match status" value="1"/>
</dbReference>
<dbReference type="Gene3D" id="3.40.50.150">
    <property type="entry name" value="Vaccinia Virus protein VP39"/>
    <property type="match status" value="1"/>
</dbReference>
<evidence type="ECO:0000313" key="2">
    <source>
        <dbReference type="Proteomes" id="UP000229952"/>
    </source>
</evidence>
<dbReference type="SUPFAM" id="SSF53335">
    <property type="entry name" value="S-adenosyl-L-methionine-dependent methyltransferases"/>
    <property type="match status" value="1"/>
</dbReference>
<reference evidence="1 2" key="1">
    <citation type="submission" date="2017-09" db="EMBL/GenBank/DDBJ databases">
        <title>Depth-based differentiation of microbial function through sediment-hosted aquifers and enrichment of novel symbionts in the deep terrestrial subsurface.</title>
        <authorList>
            <person name="Probst A.J."/>
            <person name="Ladd B."/>
            <person name="Jarett J.K."/>
            <person name="Geller-Mcgrath D.E."/>
            <person name="Sieber C.M."/>
            <person name="Emerson J.B."/>
            <person name="Anantharaman K."/>
            <person name="Thomas B.C."/>
            <person name="Malmstrom R."/>
            <person name="Stieglmeier M."/>
            <person name="Klingl A."/>
            <person name="Woyke T."/>
            <person name="Ryan C.M."/>
            <person name="Banfield J.F."/>
        </authorList>
    </citation>
    <scope>NUCLEOTIDE SEQUENCE [LARGE SCALE GENOMIC DNA]</scope>
    <source>
        <strain evidence="1">CG23_combo_of_CG06-09_8_20_14_all_37_18</strain>
    </source>
</reference>
<dbReference type="EMBL" id="PCRQ01000072">
    <property type="protein sequence ID" value="PIP24093.1"/>
    <property type="molecule type" value="Genomic_DNA"/>
</dbReference>
<accession>A0A2G9YZF4</accession>